<name>A0A914NUA4_MELIC</name>
<accession>A0A914NUA4</accession>
<keyword evidence="1" id="KW-1185">Reference proteome</keyword>
<dbReference type="Proteomes" id="UP000887563">
    <property type="component" value="Unplaced"/>
</dbReference>
<organism evidence="1 3">
    <name type="scientific">Meloidogyne incognita</name>
    <name type="common">Southern root-knot nematode worm</name>
    <name type="synonym">Oxyuris incognita</name>
    <dbReference type="NCBI Taxonomy" id="6306"/>
    <lineage>
        <taxon>Eukaryota</taxon>
        <taxon>Metazoa</taxon>
        <taxon>Ecdysozoa</taxon>
        <taxon>Nematoda</taxon>
        <taxon>Chromadorea</taxon>
        <taxon>Rhabditida</taxon>
        <taxon>Tylenchina</taxon>
        <taxon>Tylenchomorpha</taxon>
        <taxon>Tylenchoidea</taxon>
        <taxon>Meloidogynidae</taxon>
        <taxon>Meloidogyninae</taxon>
        <taxon>Meloidogyne</taxon>
        <taxon>Meloidogyne incognita group</taxon>
    </lineage>
</organism>
<evidence type="ECO:0000313" key="2">
    <source>
        <dbReference type="WBParaSite" id="Minc3s01579g24859"/>
    </source>
</evidence>
<protein>
    <submittedName>
        <fullName evidence="2 3">Uncharacterized protein</fullName>
    </submittedName>
</protein>
<dbReference type="WBParaSite" id="Minc3s01579g24859">
    <property type="protein sequence ID" value="Minc3s01579g24859"/>
    <property type="gene ID" value="Minc3s01579g24859"/>
</dbReference>
<evidence type="ECO:0000313" key="3">
    <source>
        <dbReference type="WBParaSite" id="Minc3s07720g41458"/>
    </source>
</evidence>
<proteinExistence type="predicted"/>
<dbReference type="AlphaFoldDB" id="A0A914NUA4"/>
<evidence type="ECO:0000313" key="1">
    <source>
        <dbReference type="Proteomes" id="UP000887563"/>
    </source>
</evidence>
<sequence>MIFCETEPLVHDRRGLSKQAEDEQVFVPVLPILDSPCFGFDDGILLWNADSLLRSIEALSIKNESAAGTYLKVEDYIVVVHSSLVLPEALVLIFSN</sequence>
<reference evidence="2 3" key="1">
    <citation type="submission" date="2022-11" db="UniProtKB">
        <authorList>
            <consortium name="WormBaseParasite"/>
        </authorList>
    </citation>
    <scope>IDENTIFICATION</scope>
</reference>
<dbReference type="WBParaSite" id="Minc3s07720g41458">
    <property type="protein sequence ID" value="Minc3s07720g41458"/>
    <property type="gene ID" value="Minc3s07720g41458"/>
</dbReference>